<comment type="caution">
    <text evidence="4">The sequence shown here is derived from an EMBL/GenBank/DDBJ whole genome shotgun (WGS) entry which is preliminary data.</text>
</comment>
<gene>
    <name evidence="4" type="ORF">B0J12DRAFT_763748</name>
</gene>
<dbReference type="PANTHER" id="PTHR11695">
    <property type="entry name" value="ALCOHOL DEHYDROGENASE RELATED"/>
    <property type="match status" value="1"/>
</dbReference>
<evidence type="ECO:0000313" key="4">
    <source>
        <dbReference type="EMBL" id="KAH7062475.1"/>
    </source>
</evidence>
<dbReference type="InterPro" id="IPR036291">
    <property type="entry name" value="NAD(P)-bd_dom_sf"/>
</dbReference>
<keyword evidence="1" id="KW-0560">Oxidoreductase</keyword>
<dbReference type="PANTHER" id="PTHR11695:SF294">
    <property type="entry name" value="RETICULON-4-INTERACTING PROTEIN 1, MITOCHONDRIAL"/>
    <property type="match status" value="1"/>
</dbReference>
<evidence type="ECO:0000256" key="1">
    <source>
        <dbReference type="ARBA" id="ARBA00023002"/>
    </source>
</evidence>
<feature type="region of interest" description="Disordered" evidence="2">
    <location>
        <begin position="1"/>
        <end position="20"/>
    </location>
</feature>
<reference evidence="4 5" key="1">
    <citation type="journal article" date="2021" name="Nat. Commun.">
        <title>Genetic determinants of endophytism in the Arabidopsis root mycobiome.</title>
        <authorList>
            <person name="Mesny F."/>
            <person name="Miyauchi S."/>
            <person name="Thiergart T."/>
            <person name="Pickel B."/>
            <person name="Atanasova L."/>
            <person name="Karlsson M."/>
            <person name="Huettel B."/>
            <person name="Barry K.W."/>
            <person name="Haridas S."/>
            <person name="Chen C."/>
            <person name="Bauer D."/>
            <person name="Andreopoulos W."/>
            <person name="Pangilinan J."/>
            <person name="LaButti K."/>
            <person name="Riley R."/>
            <person name="Lipzen A."/>
            <person name="Clum A."/>
            <person name="Drula E."/>
            <person name="Henrissat B."/>
            <person name="Kohler A."/>
            <person name="Grigoriev I.V."/>
            <person name="Martin F.M."/>
            <person name="Hacquard S."/>
        </authorList>
    </citation>
    <scope>NUCLEOTIDE SEQUENCE [LARGE SCALE GENOMIC DNA]</scope>
    <source>
        <strain evidence="4 5">MPI-SDFR-AT-0080</strain>
    </source>
</reference>
<dbReference type="InterPro" id="IPR002364">
    <property type="entry name" value="Quin_OxRdtase/zeta-crystal_CS"/>
</dbReference>
<dbReference type="SUPFAM" id="SSF50129">
    <property type="entry name" value="GroES-like"/>
    <property type="match status" value="1"/>
</dbReference>
<dbReference type="SMART" id="SM00829">
    <property type="entry name" value="PKS_ER"/>
    <property type="match status" value="1"/>
</dbReference>
<dbReference type="Pfam" id="PF13602">
    <property type="entry name" value="ADH_zinc_N_2"/>
    <property type="match status" value="1"/>
</dbReference>
<keyword evidence="5" id="KW-1185">Reference proteome</keyword>
<sequence length="362" mass="37936">MASASSPPQPQPLLPPTFRAWQSTHPTSPFSASLSLHPALPTPSPSSLPPSHLLIRILSAAINPVDHKLASLGPFSRLAFYRSGPYAPGIDFCGRVVAASAASAAAAPFPPDTLVFGTLPPQPRPPFGTLGDYAIASAAHCVRVPAGVPVDAAAGVGIAGLSALQALEQGGTRAGDRVLVLGASGGVGTWAVQVAKRGLGAGLVVGTCSAGNEELVRGLGADEVVDYRRGDVVEEFVGRGWLFDVVVDCVGDPRARVYERAGAFLREGGVYVQVGAEVSVRGLRSVVERAVWPRILGGGERAWRFLMGTVEAEGLRRLGEWMSEGKVRAVVEETFEFEDVPKAFEKLEKGRARGKIVVHVGK</sequence>
<dbReference type="Gene3D" id="3.40.50.720">
    <property type="entry name" value="NAD(P)-binding Rossmann-like Domain"/>
    <property type="match status" value="1"/>
</dbReference>
<dbReference type="Gene3D" id="3.90.180.10">
    <property type="entry name" value="Medium-chain alcohol dehydrogenases, catalytic domain"/>
    <property type="match status" value="1"/>
</dbReference>
<dbReference type="InterPro" id="IPR050700">
    <property type="entry name" value="YIM1/Zinc_Alcohol_DH_Fams"/>
</dbReference>
<accession>A0ABQ8GQK9</accession>
<name>A0ABQ8GQK9_9PEZI</name>
<organism evidence="4 5">
    <name type="scientific">Macrophomina phaseolina</name>
    <dbReference type="NCBI Taxonomy" id="35725"/>
    <lineage>
        <taxon>Eukaryota</taxon>
        <taxon>Fungi</taxon>
        <taxon>Dikarya</taxon>
        <taxon>Ascomycota</taxon>
        <taxon>Pezizomycotina</taxon>
        <taxon>Dothideomycetes</taxon>
        <taxon>Dothideomycetes incertae sedis</taxon>
        <taxon>Botryosphaeriales</taxon>
        <taxon>Botryosphaeriaceae</taxon>
        <taxon>Macrophomina</taxon>
    </lineage>
</organism>
<dbReference type="Proteomes" id="UP000774617">
    <property type="component" value="Unassembled WGS sequence"/>
</dbReference>
<proteinExistence type="predicted"/>
<evidence type="ECO:0000313" key="5">
    <source>
        <dbReference type="Proteomes" id="UP000774617"/>
    </source>
</evidence>
<dbReference type="InterPro" id="IPR020843">
    <property type="entry name" value="ER"/>
</dbReference>
<evidence type="ECO:0000259" key="3">
    <source>
        <dbReference type="SMART" id="SM00829"/>
    </source>
</evidence>
<dbReference type="CDD" id="cd08267">
    <property type="entry name" value="MDR1"/>
    <property type="match status" value="1"/>
</dbReference>
<dbReference type="PROSITE" id="PS01162">
    <property type="entry name" value="QOR_ZETA_CRYSTAL"/>
    <property type="match status" value="1"/>
</dbReference>
<evidence type="ECO:0000256" key="2">
    <source>
        <dbReference type="SAM" id="MobiDB-lite"/>
    </source>
</evidence>
<protein>
    <recommendedName>
        <fullName evidence="3">Enoyl reductase (ER) domain-containing protein</fullName>
    </recommendedName>
</protein>
<dbReference type="EMBL" id="JAGTJR010000003">
    <property type="protein sequence ID" value="KAH7062475.1"/>
    <property type="molecule type" value="Genomic_DNA"/>
</dbReference>
<dbReference type="InterPro" id="IPR011032">
    <property type="entry name" value="GroES-like_sf"/>
</dbReference>
<feature type="domain" description="Enoyl reductase (ER)" evidence="3">
    <location>
        <begin position="33"/>
        <end position="358"/>
    </location>
</feature>
<dbReference type="SUPFAM" id="SSF51735">
    <property type="entry name" value="NAD(P)-binding Rossmann-fold domains"/>
    <property type="match status" value="1"/>
</dbReference>